<feature type="transmembrane region" description="Helical" evidence="8">
    <location>
        <begin position="24"/>
        <end position="44"/>
    </location>
</feature>
<feature type="transmembrane region" description="Helical" evidence="8">
    <location>
        <begin position="211"/>
        <end position="232"/>
    </location>
</feature>
<dbReference type="InterPro" id="IPR000522">
    <property type="entry name" value="ABC_transptr_permease_BtuC"/>
</dbReference>
<keyword evidence="7 8" id="KW-0472">Membrane</keyword>
<dbReference type="PANTHER" id="PTHR30472">
    <property type="entry name" value="FERRIC ENTEROBACTIN TRANSPORT SYSTEM PERMEASE PROTEIN"/>
    <property type="match status" value="1"/>
</dbReference>
<accession>A0ABW3V0Y5</accession>
<keyword evidence="10" id="KW-1185">Reference proteome</keyword>
<evidence type="ECO:0000313" key="9">
    <source>
        <dbReference type="EMBL" id="MFD1226282.1"/>
    </source>
</evidence>
<dbReference type="InterPro" id="IPR037294">
    <property type="entry name" value="ABC_BtuC-like"/>
</dbReference>
<dbReference type="Pfam" id="PF01032">
    <property type="entry name" value="FecCD"/>
    <property type="match status" value="1"/>
</dbReference>
<keyword evidence="6 8" id="KW-1133">Transmembrane helix</keyword>
<evidence type="ECO:0000256" key="4">
    <source>
        <dbReference type="ARBA" id="ARBA00022475"/>
    </source>
</evidence>
<evidence type="ECO:0000256" key="8">
    <source>
        <dbReference type="SAM" id="Phobius"/>
    </source>
</evidence>
<dbReference type="RefSeq" id="WP_289388884.1">
    <property type="nucleotide sequence ID" value="NZ_JAUCBM010000023.1"/>
</dbReference>
<evidence type="ECO:0000313" key="10">
    <source>
        <dbReference type="Proteomes" id="UP001597263"/>
    </source>
</evidence>
<evidence type="ECO:0000256" key="2">
    <source>
        <dbReference type="ARBA" id="ARBA00007935"/>
    </source>
</evidence>
<feature type="transmembrane region" description="Helical" evidence="8">
    <location>
        <begin position="80"/>
        <end position="99"/>
    </location>
</feature>
<comment type="subcellular location">
    <subcellularLocation>
        <location evidence="1">Cell membrane</location>
        <topology evidence="1">Multi-pass membrane protein</topology>
    </subcellularLocation>
</comment>
<proteinExistence type="inferred from homology"/>
<feature type="transmembrane region" description="Helical" evidence="8">
    <location>
        <begin position="252"/>
        <end position="285"/>
    </location>
</feature>
<feature type="transmembrane region" description="Helical" evidence="8">
    <location>
        <begin position="166"/>
        <end position="190"/>
    </location>
</feature>
<name>A0ABW3V0Y5_9HYPH</name>
<dbReference type="Proteomes" id="UP001597263">
    <property type="component" value="Unassembled WGS sequence"/>
</dbReference>
<feature type="transmembrane region" description="Helical" evidence="8">
    <location>
        <begin position="325"/>
        <end position="343"/>
    </location>
</feature>
<dbReference type="CDD" id="cd06550">
    <property type="entry name" value="TM_ABC_iron-siderophores_like"/>
    <property type="match status" value="1"/>
</dbReference>
<evidence type="ECO:0000256" key="6">
    <source>
        <dbReference type="ARBA" id="ARBA00022989"/>
    </source>
</evidence>
<keyword evidence="4" id="KW-1003">Cell membrane</keyword>
<keyword evidence="3" id="KW-0813">Transport</keyword>
<feature type="transmembrane region" description="Helical" evidence="8">
    <location>
        <begin position="111"/>
        <end position="129"/>
    </location>
</feature>
<evidence type="ECO:0000256" key="3">
    <source>
        <dbReference type="ARBA" id="ARBA00022448"/>
    </source>
</evidence>
<evidence type="ECO:0000256" key="5">
    <source>
        <dbReference type="ARBA" id="ARBA00022692"/>
    </source>
</evidence>
<sequence length="351" mass="36655">MSVCSEKRTPCRNTSHALLRKRRAYGLITGVVLLFLLVLASLALGSRTIALRETFNALQNYDPQNDLHLIVRELRIPRTLVAVLAGLALGVAGAIMQAITRNPLAEPGLLGVNAGAAVAVVTGMTLFGLTTMQHYVWFAFAGAGLAGITVFFLGQAHLSGTNPVRLVLAGAGLSIVLASVTGIIIVNSPLTVLDQVRHWSAGSVEGRGYDVVAILAIAVLIGVITAAALAGNLNAIVLGRDMGEALGVNIRLTWIIACCAVMLLAGAATAAAGPVGFAGLVAPHIARMMTGPNYRWVLPYSALFSAILLLGADVTGRIIVPPSEIAAGIIITLIGGPFFIFVVRKYRLNKL</sequence>
<keyword evidence="5 8" id="KW-0812">Transmembrane</keyword>
<dbReference type="SUPFAM" id="SSF81345">
    <property type="entry name" value="ABC transporter involved in vitamin B12 uptake, BtuC"/>
    <property type="match status" value="1"/>
</dbReference>
<comment type="similarity">
    <text evidence="2">Belongs to the binding-protein-dependent transport system permease family. FecCD subfamily.</text>
</comment>
<dbReference type="PANTHER" id="PTHR30472:SF1">
    <property type="entry name" value="FE(3+) DICITRATE TRANSPORT SYSTEM PERMEASE PROTEIN FECC-RELATED"/>
    <property type="match status" value="1"/>
</dbReference>
<evidence type="ECO:0000256" key="1">
    <source>
        <dbReference type="ARBA" id="ARBA00004651"/>
    </source>
</evidence>
<dbReference type="Gene3D" id="1.10.3470.10">
    <property type="entry name" value="ABC transporter involved in vitamin B12 uptake, BtuC"/>
    <property type="match status" value="1"/>
</dbReference>
<organism evidence="9 10">
    <name type="scientific">Pseudochrobactrum kiredjianiae</name>
    <dbReference type="NCBI Taxonomy" id="386305"/>
    <lineage>
        <taxon>Bacteria</taxon>
        <taxon>Pseudomonadati</taxon>
        <taxon>Pseudomonadota</taxon>
        <taxon>Alphaproteobacteria</taxon>
        <taxon>Hyphomicrobiales</taxon>
        <taxon>Brucellaceae</taxon>
        <taxon>Pseudochrobactrum</taxon>
    </lineage>
</organism>
<evidence type="ECO:0000256" key="7">
    <source>
        <dbReference type="ARBA" id="ARBA00023136"/>
    </source>
</evidence>
<gene>
    <name evidence="9" type="ORF">ACFQ35_03745</name>
</gene>
<comment type="caution">
    <text evidence="9">The sequence shown here is derived from an EMBL/GenBank/DDBJ whole genome shotgun (WGS) entry which is preliminary data.</text>
</comment>
<protein>
    <submittedName>
        <fullName evidence="9">FecCD family ABC transporter permease</fullName>
    </submittedName>
</protein>
<reference evidence="10" key="1">
    <citation type="journal article" date="2019" name="Int. J. Syst. Evol. Microbiol.">
        <title>The Global Catalogue of Microorganisms (GCM) 10K type strain sequencing project: providing services to taxonomists for standard genome sequencing and annotation.</title>
        <authorList>
            <consortium name="The Broad Institute Genomics Platform"/>
            <consortium name="The Broad Institute Genome Sequencing Center for Infectious Disease"/>
            <person name="Wu L."/>
            <person name="Ma J."/>
        </authorList>
    </citation>
    <scope>NUCLEOTIDE SEQUENCE [LARGE SCALE GENOMIC DNA]</scope>
    <source>
        <strain evidence="10">CCUG 49584</strain>
    </source>
</reference>
<feature type="transmembrane region" description="Helical" evidence="8">
    <location>
        <begin position="297"/>
        <end position="319"/>
    </location>
</feature>
<feature type="transmembrane region" description="Helical" evidence="8">
    <location>
        <begin position="136"/>
        <end position="154"/>
    </location>
</feature>
<dbReference type="EMBL" id="JBHTMA010000017">
    <property type="protein sequence ID" value="MFD1226282.1"/>
    <property type="molecule type" value="Genomic_DNA"/>
</dbReference>